<dbReference type="Pfam" id="PF13416">
    <property type="entry name" value="SBP_bac_8"/>
    <property type="match status" value="1"/>
</dbReference>
<keyword evidence="4" id="KW-0574">Periplasm</keyword>
<dbReference type="CDD" id="cd13590">
    <property type="entry name" value="PBP2_PotD_PotF_like"/>
    <property type="match status" value="1"/>
</dbReference>
<feature type="chain" id="PRO_5038376536" evidence="6">
    <location>
        <begin position="20"/>
        <end position="350"/>
    </location>
</feature>
<dbReference type="PANTHER" id="PTHR30222:SF17">
    <property type="entry name" value="SPERMIDINE_PUTRESCINE-BINDING PERIPLASMIC PROTEIN"/>
    <property type="match status" value="1"/>
</dbReference>
<dbReference type="GO" id="GO:0042597">
    <property type="term" value="C:periplasmic space"/>
    <property type="evidence" value="ECO:0007669"/>
    <property type="project" value="UniProtKB-SubCell"/>
</dbReference>
<dbReference type="PROSITE" id="PS51257">
    <property type="entry name" value="PROKAR_LIPOPROTEIN"/>
    <property type="match status" value="1"/>
</dbReference>
<protein>
    <submittedName>
        <fullName evidence="7">Spermidine/putrescine transport system substrate-binding protein</fullName>
    </submittedName>
</protein>
<evidence type="ECO:0000313" key="8">
    <source>
        <dbReference type="Proteomes" id="UP000184447"/>
    </source>
</evidence>
<accession>A0A1M5T059</accession>
<evidence type="ECO:0000256" key="2">
    <source>
        <dbReference type="ARBA" id="ARBA00022448"/>
    </source>
</evidence>
<reference evidence="7 8" key="1">
    <citation type="submission" date="2016-11" db="EMBL/GenBank/DDBJ databases">
        <authorList>
            <person name="Jaros S."/>
            <person name="Januszkiewicz K."/>
            <person name="Wedrychowicz H."/>
        </authorList>
    </citation>
    <scope>NUCLEOTIDE SEQUENCE [LARGE SCALE GENOMIC DNA]</scope>
    <source>
        <strain evidence="7 8">DSM 8605</strain>
    </source>
</reference>
<dbReference type="EMBL" id="FQXM01000005">
    <property type="protein sequence ID" value="SHH44116.1"/>
    <property type="molecule type" value="Genomic_DNA"/>
</dbReference>
<keyword evidence="2" id="KW-0813">Transport</keyword>
<dbReference type="InterPro" id="IPR001188">
    <property type="entry name" value="Sperm_putr-bd"/>
</dbReference>
<feature type="signal peptide" evidence="6">
    <location>
        <begin position="1"/>
        <end position="19"/>
    </location>
</feature>
<evidence type="ECO:0000256" key="6">
    <source>
        <dbReference type="SAM" id="SignalP"/>
    </source>
</evidence>
<feature type="binding site" evidence="5">
    <location>
        <position position="89"/>
    </location>
    <ligand>
        <name>spermidine</name>
        <dbReference type="ChEBI" id="CHEBI:57834"/>
    </ligand>
</feature>
<comment type="subcellular location">
    <subcellularLocation>
        <location evidence="1">Periplasm</location>
    </subcellularLocation>
</comment>
<sequence>MKKIVSLLMICLVTVSLLTGCGGSENTEAAGELNIYVWTEYVPQSVVDKFTEETGIKVNMSTFSSNEDMLSKVNAEAEGTYDIVQPTDYMVKLMIEQGLLEEVNKDKLTNLSNLSEAYLDATYDPGNVYSIPYQGGVVPIAVNTSKVDLDIKSYDDLFNPELKNSIVMLDDYRINIGIAAKSMGYSMSETDPDKLKEISDKLMMLKDNVKLYDSDSPKSALISGDCTVACCWSAEIALAMEENPDIKIVFPEEGSYMFMDNWAIPKGAKNYDEAMQFIDFMLDAENTQMVIEEFPYLNPNAAAVEAMGEEYIQNQAKNIPTEVIQKVEYIDNLDVDTLAIYDQMWTELKN</sequence>
<organism evidence="7 8">
    <name type="scientific">Clostridium grantii DSM 8605</name>
    <dbReference type="NCBI Taxonomy" id="1121316"/>
    <lineage>
        <taxon>Bacteria</taxon>
        <taxon>Bacillati</taxon>
        <taxon>Bacillota</taxon>
        <taxon>Clostridia</taxon>
        <taxon>Eubacteriales</taxon>
        <taxon>Clostridiaceae</taxon>
        <taxon>Clostridium</taxon>
    </lineage>
</organism>
<dbReference type="Gene3D" id="3.40.190.10">
    <property type="entry name" value="Periplasmic binding protein-like II"/>
    <property type="match status" value="2"/>
</dbReference>
<dbReference type="InterPro" id="IPR006059">
    <property type="entry name" value="SBP"/>
</dbReference>
<dbReference type="PANTHER" id="PTHR30222">
    <property type="entry name" value="SPERMIDINE/PUTRESCINE-BINDING PERIPLASMIC PROTEIN"/>
    <property type="match status" value="1"/>
</dbReference>
<dbReference type="RefSeq" id="WP_073337460.1">
    <property type="nucleotide sequence ID" value="NZ_FQXM01000005.1"/>
</dbReference>
<evidence type="ECO:0000256" key="3">
    <source>
        <dbReference type="ARBA" id="ARBA00022729"/>
    </source>
</evidence>
<keyword evidence="3 6" id="KW-0732">Signal</keyword>
<dbReference type="SUPFAM" id="SSF53850">
    <property type="entry name" value="Periplasmic binding protein-like II"/>
    <property type="match status" value="1"/>
</dbReference>
<dbReference type="PIRSF" id="PIRSF019574">
    <property type="entry name" value="Periplasmic_polyamine_BP"/>
    <property type="match status" value="1"/>
</dbReference>
<gene>
    <name evidence="7" type="ORF">SAMN02745207_01132</name>
</gene>
<dbReference type="AlphaFoldDB" id="A0A1M5T059"/>
<dbReference type="GO" id="GO:0015846">
    <property type="term" value="P:polyamine transport"/>
    <property type="evidence" value="ECO:0007669"/>
    <property type="project" value="InterPro"/>
</dbReference>
<evidence type="ECO:0000256" key="1">
    <source>
        <dbReference type="ARBA" id="ARBA00004418"/>
    </source>
</evidence>
<name>A0A1M5T059_9CLOT</name>
<dbReference type="Proteomes" id="UP000184447">
    <property type="component" value="Unassembled WGS sequence"/>
</dbReference>
<keyword evidence="8" id="KW-1185">Reference proteome</keyword>
<evidence type="ECO:0000256" key="4">
    <source>
        <dbReference type="ARBA" id="ARBA00022764"/>
    </source>
</evidence>
<proteinExistence type="predicted"/>
<evidence type="ECO:0000256" key="5">
    <source>
        <dbReference type="PIRSR" id="PIRSR019574-1"/>
    </source>
</evidence>
<evidence type="ECO:0000313" key="7">
    <source>
        <dbReference type="EMBL" id="SHH44116.1"/>
    </source>
</evidence>
<dbReference type="PRINTS" id="PR00909">
    <property type="entry name" value="SPERMDNBNDNG"/>
</dbReference>
<dbReference type="GO" id="GO:0019808">
    <property type="term" value="F:polyamine binding"/>
    <property type="evidence" value="ECO:0007669"/>
    <property type="project" value="InterPro"/>
</dbReference>
<feature type="binding site" evidence="5">
    <location>
        <position position="40"/>
    </location>
    <ligand>
        <name>spermidine</name>
        <dbReference type="ChEBI" id="CHEBI:57834"/>
    </ligand>
</feature>
<dbReference type="STRING" id="1121316.SAMN02745207_01132"/>
<dbReference type="OrthoDB" id="9769319at2"/>